<dbReference type="EMBL" id="CP006842">
    <property type="protein sequence ID" value="AHW63310.1"/>
    <property type="molecule type" value="Genomic_DNA"/>
</dbReference>
<evidence type="ECO:0000256" key="2">
    <source>
        <dbReference type="SAM" id="Phobius"/>
    </source>
</evidence>
<evidence type="ECO:0000313" key="4">
    <source>
        <dbReference type="Proteomes" id="UP000023703"/>
    </source>
</evidence>
<feature type="region of interest" description="Disordered" evidence="1">
    <location>
        <begin position="1"/>
        <end position="57"/>
    </location>
</feature>
<dbReference type="Proteomes" id="UP000023703">
    <property type="component" value="Chromosome"/>
</dbReference>
<name>X5E7C5_9CORY</name>
<dbReference type="AlphaFoldDB" id="X5E7C5"/>
<feature type="transmembrane region" description="Helical" evidence="2">
    <location>
        <begin position="61"/>
        <end position="87"/>
    </location>
</feature>
<dbReference type="HOGENOM" id="CLU_1281402_0_0_11"/>
<reference evidence="3 4" key="1">
    <citation type="journal article" date="2015" name="Int. J. Syst. Evol. Microbiol.">
        <title>Revisiting Corynebacterium glyciniphilum (ex Kubota et al., 1972) sp. nov., nom. rev., isolated from putrefied banana.</title>
        <authorList>
            <person name="Al-Dilaimi A."/>
            <person name="Bednarz H."/>
            <person name="Lomker A."/>
            <person name="Niehaus K."/>
            <person name="Kalinowski J."/>
            <person name="Ruckert C."/>
        </authorList>
    </citation>
    <scope>NUCLEOTIDE SEQUENCE [LARGE SCALE GENOMIC DNA]</scope>
    <source>
        <strain evidence="3">AJ 3170</strain>
    </source>
</reference>
<keyword evidence="2" id="KW-1133">Transmembrane helix</keyword>
<dbReference type="eggNOG" id="COG1520">
    <property type="taxonomic scope" value="Bacteria"/>
</dbReference>
<keyword evidence="2" id="KW-0472">Membrane</keyword>
<evidence type="ECO:0000256" key="1">
    <source>
        <dbReference type="SAM" id="MobiDB-lite"/>
    </source>
</evidence>
<dbReference type="OrthoDB" id="4403000at2"/>
<evidence type="ECO:0000313" key="3">
    <source>
        <dbReference type="EMBL" id="AHW63310.1"/>
    </source>
</evidence>
<protein>
    <submittedName>
        <fullName evidence="3">Uncharacterized protein</fullName>
    </submittedName>
</protein>
<dbReference type="KEGG" id="cgy:CGLY_04310"/>
<keyword evidence="2" id="KW-0812">Transmembrane</keyword>
<dbReference type="STRING" id="1404245.CGLY_04310"/>
<keyword evidence="4" id="KW-1185">Reference proteome</keyword>
<organism evidence="3 4">
    <name type="scientific">Corynebacterium glyciniphilum AJ 3170</name>
    <dbReference type="NCBI Taxonomy" id="1404245"/>
    <lineage>
        <taxon>Bacteria</taxon>
        <taxon>Bacillati</taxon>
        <taxon>Actinomycetota</taxon>
        <taxon>Actinomycetes</taxon>
        <taxon>Mycobacteriales</taxon>
        <taxon>Corynebacteriaceae</taxon>
        <taxon>Corynebacterium</taxon>
    </lineage>
</organism>
<accession>X5E7C5</accession>
<proteinExistence type="predicted"/>
<sequence>MSDHGWGRPAGPSDITPGTVETAGTAPGWGDQDAWSVPQSPQQPEPPRTRRRTGRKRGSKSTVVAVVAVAVVVVLALVVGVVAYLFVLRPAWGGGEGELAARYPEVVSDRENGDGWRGLSCEGRDPGNGQEARIVCADGSLSLVVAEFVDEETRETQVPSEGRETLSNGDCTVQTVDVPGNENPTYAMIPVDGGADALLLSGQGAADLITSVPVC</sequence>
<gene>
    <name evidence="3" type="ORF">CGLY_04310</name>
</gene>
<dbReference type="RefSeq" id="WP_038546589.1">
    <property type="nucleotide sequence ID" value="NZ_CP006842.1"/>
</dbReference>